<name>A0A8H5HAZ0_9AGAR</name>
<dbReference type="AlphaFoldDB" id="A0A8H5HAZ0"/>
<dbReference type="InterPro" id="IPR002401">
    <property type="entry name" value="Cyt_P450_E_grp-I"/>
</dbReference>
<dbReference type="GO" id="GO:0005506">
    <property type="term" value="F:iron ion binding"/>
    <property type="evidence" value="ECO:0007669"/>
    <property type="project" value="InterPro"/>
</dbReference>
<dbReference type="PANTHER" id="PTHR24305:SF187">
    <property type="entry name" value="P450, PUTATIVE (EUROFUNG)-RELATED"/>
    <property type="match status" value="1"/>
</dbReference>
<keyword evidence="8" id="KW-0349">Heme</keyword>
<dbReference type="GO" id="GO:0004497">
    <property type="term" value="F:monooxygenase activity"/>
    <property type="evidence" value="ECO:0007669"/>
    <property type="project" value="UniProtKB-KW"/>
</dbReference>
<dbReference type="PRINTS" id="PR00463">
    <property type="entry name" value="EP450I"/>
</dbReference>
<evidence type="ECO:0008006" key="12">
    <source>
        <dbReference type="Google" id="ProtNLM"/>
    </source>
</evidence>
<comment type="pathway">
    <text evidence="2">Secondary metabolite biosynthesis.</text>
</comment>
<dbReference type="GO" id="GO:0016705">
    <property type="term" value="F:oxidoreductase activity, acting on paired donors, with incorporation or reduction of molecular oxygen"/>
    <property type="evidence" value="ECO:0007669"/>
    <property type="project" value="InterPro"/>
</dbReference>
<keyword evidence="11" id="KW-1185">Reference proteome</keyword>
<keyword evidence="6 8" id="KW-0408">Iron</keyword>
<dbReference type="OrthoDB" id="6692864at2759"/>
<evidence type="ECO:0000256" key="8">
    <source>
        <dbReference type="PIRSR" id="PIRSR602401-1"/>
    </source>
</evidence>
<comment type="cofactor">
    <cofactor evidence="1 8">
        <name>heme</name>
        <dbReference type="ChEBI" id="CHEBI:30413"/>
    </cofactor>
</comment>
<dbReference type="Proteomes" id="UP000565441">
    <property type="component" value="Unassembled WGS sequence"/>
</dbReference>
<proteinExistence type="inferred from homology"/>
<keyword evidence="5" id="KW-0560">Oxidoreductase</keyword>
<evidence type="ECO:0000256" key="9">
    <source>
        <dbReference type="SAM" id="MobiDB-lite"/>
    </source>
</evidence>
<evidence type="ECO:0000313" key="10">
    <source>
        <dbReference type="EMBL" id="KAF5379710.1"/>
    </source>
</evidence>
<keyword evidence="7" id="KW-0503">Monooxygenase</keyword>
<feature type="compositionally biased region" description="Polar residues" evidence="9">
    <location>
        <begin position="419"/>
        <end position="428"/>
    </location>
</feature>
<evidence type="ECO:0000256" key="5">
    <source>
        <dbReference type="ARBA" id="ARBA00023002"/>
    </source>
</evidence>
<evidence type="ECO:0000256" key="2">
    <source>
        <dbReference type="ARBA" id="ARBA00005179"/>
    </source>
</evidence>
<feature type="binding site" description="axial binding residue" evidence="8">
    <location>
        <position position="540"/>
    </location>
    <ligand>
        <name>heme</name>
        <dbReference type="ChEBI" id="CHEBI:30413"/>
    </ligand>
    <ligandPart>
        <name>Fe</name>
        <dbReference type="ChEBI" id="CHEBI:18248"/>
    </ligandPart>
</feature>
<dbReference type="InterPro" id="IPR036396">
    <property type="entry name" value="Cyt_P450_sf"/>
</dbReference>
<evidence type="ECO:0000256" key="3">
    <source>
        <dbReference type="ARBA" id="ARBA00010617"/>
    </source>
</evidence>
<dbReference type="PANTHER" id="PTHR24305">
    <property type="entry name" value="CYTOCHROME P450"/>
    <property type="match status" value="1"/>
</dbReference>
<feature type="region of interest" description="Disordered" evidence="9">
    <location>
        <begin position="419"/>
        <end position="452"/>
    </location>
</feature>
<comment type="similarity">
    <text evidence="3">Belongs to the cytochrome P450 family.</text>
</comment>
<dbReference type="InterPro" id="IPR050121">
    <property type="entry name" value="Cytochrome_P450_monoxygenase"/>
</dbReference>
<accession>A0A8H5HAZ0</accession>
<evidence type="ECO:0000256" key="4">
    <source>
        <dbReference type="ARBA" id="ARBA00022723"/>
    </source>
</evidence>
<sequence length="597" mass="66530">MDIASMSYQNTLLSIAGAGLLTHLIFKRTETHEPSHLAALLLGFPAALTPLVMHHSSSILGAGSTTFLTFWATLGASIITYRLSPWHPLAKYPGPLICKASKLWLAVLSLHGKQFTYYAKLHEQYGDVVRIGKSGLSSILPSVTRLTSASCSTGPNELSIRDVAAVAPMMGPQGFPKGPFWDGRIPEAQTVKPMIALRDKTEHTRRRRPWTRAFSTAALKGYEDIITTRCVELVETLAHQEGTVDMAQWISFFAYDLMNDLAFGGGTEMMRDGDVDGLWHLMEAGQKSAIFMSHVPWLGALFLRFPKFANDLKAFREHAKKCVMARLLRGSPHKDLFHHLIDEDGVAANLPTIFEVISDGGVSFYAARSSKLLKQITRLRLQAEIDELGDDAMDYAKQAHLTYLNSAMCVPHSQPTLSYNPTLSPASTQKRKHASVPAGPERQPALRRRRKNHRAPALLACLYTSYVPKGTSTFIPFFSLHRDPRCFSPLPDAFLPERWLPPAQQAELEPGLFTDTEQENSTVVLNANAFIPFSVGPSNCVGKNLAWMEMRMLVCRLVQAFEMRFGEGYDPGRWEEDMLDYFVTIKGRLPVVLTPRK</sequence>
<dbReference type="Pfam" id="PF00067">
    <property type="entry name" value="p450"/>
    <property type="match status" value="2"/>
</dbReference>
<dbReference type="SUPFAM" id="SSF48264">
    <property type="entry name" value="Cytochrome P450"/>
    <property type="match status" value="2"/>
</dbReference>
<comment type="caution">
    <text evidence="10">The sequence shown here is derived from an EMBL/GenBank/DDBJ whole genome shotgun (WGS) entry which is preliminary data.</text>
</comment>
<reference evidence="10 11" key="1">
    <citation type="journal article" date="2020" name="ISME J.">
        <title>Uncovering the hidden diversity of litter-decomposition mechanisms in mushroom-forming fungi.</title>
        <authorList>
            <person name="Floudas D."/>
            <person name="Bentzer J."/>
            <person name="Ahren D."/>
            <person name="Johansson T."/>
            <person name="Persson P."/>
            <person name="Tunlid A."/>
        </authorList>
    </citation>
    <scope>NUCLEOTIDE SEQUENCE [LARGE SCALE GENOMIC DNA]</scope>
    <source>
        <strain evidence="10 11">CBS 661.87</strain>
    </source>
</reference>
<evidence type="ECO:0000256" key="1">
    <source>
        <dbReference type="ARBA" id="ARBA00001971"/>
    </source>
</evidence>
<dbReference type="EMBL" id="JAACJP010000015">
    <property type="protein sequence ID" value="KAF5379710.1"/>
    <property type="molecule type" value="Genomic_DNA"/>
</dbReference>
<keyword evidence="4 8" id="KW-0479">Metal-binding</keyword>
<organism evidence="10 11">
    <name type="scientific">Tricholomella constricta</name>
    <dbReference type="NCBI Taxonomy" id="117010"/>
    <lineage>
        <taxon>Eukaryota</taxon>
        <taxon>Fungi</taxon>
        <taxon>Dikarya</taxon>
        <taxon>Basidiomycota</taxon>
        <taxon>Agaricomycotina</taxon>
        <taxon>Agaricomycetes</taxon>
        <taxon>Agaricomycetidae</taxon>
        <taxon>Agaricales</taxon>
        <taxon>Tricholomatineae</taxon>
        <taxon>Lyophyllaceae</taxon>
        <taxon>Tricholomella</taxon>
    </lineage>
</organism>
<evidence type="ECO:0000256" key="6">
    <source>
        <dbReference type="ARBA" id="ARBA00023004"/>
    </source>
</evidence>
<evidence type="ECO:0000313" key="11">
    <source>
        <dbReference type="Proteomes" id="UP000565441"/>
    </source>
</evidence>
<dbReference type="InterPro" id="IPR001128">
    <property type="entry name" value="Cyt_P450"/>
</dbReference>
<dbReference type="GO" id="GO:0020037">
    <property type="term" value="F:heme binding"/>
    <property type="evidence" value="ECO:0007669"/>
    <property type="project" value="InterPro"/>
</dbReference>
<evidence type="ECO:0000256" key="7">
    <source>
        <dbReference type="ARBA" id="ARBA00023033"/>
    </source>
</evidence>
<protein>
    <recommendedName>
        <fullName evidence="12">Cytochrome P450</fullName>
    </recommendedName>
</protein>
<gene>
    <name evidence="10" type="ORF">D9615_005671</name>
</gene>
<dbReference type="Gene3D" id="1.10.630.10">
    <property type="entry name" value="Cytochrome P450"/>
    <property type="match status" value="2"/>
</dbReference>